<reference evidence="3" key="1">
    <citation type="submission" date="2018-06" db="EMBL/GenBank/DDBJ databases">
        <authorList>
            <person name="Guldener U."/>
        </authorList>
    </citation>
    <scope>NUCLEOTIDE SEQUENCE [LARGE SCALE GENOMIC DNA]</scope>
    <source>
        <strain evidence="3">UTAD17</strain>
    </source>
</reference>
<dbReference type="GO" id="GO:0000244">
    <property type="term" value="P:spliceosomal tri-snRNP complex assembly"/>
    <property type="evidence" value="ECO:0007669"/>
    <property type="project" value="TreeGrafter"/>
</dbReference>
<evidence type="ECO:0000313" key="2">
    <source>
        <dbReference type="EMBL" id="SSD61560.1"/>
    </source>
</evidence>
<dbReference type="InterPro" id="IPR038516">
    <property type="entry name" value="AAR2_N_sf"/>
</dbReference>
<dbReference type="Gene3D" id="1.25.40.550">
    <property type="entry name" value="Aar2, C-terminal domain-like"/>
    <property type="match status" value="1"/>
</dbReference>
<dbReference type="PANTHER" id="PTHR12689:SF4">
    <property type="entry name" value="PROTEIN AAR2 HOMOLOG"/>
    <property type="match status" value="1"/>
</dbReference>
<dbReference type="VEuPathDB" id="FungiDB:SCODWIG_03321"/>
<dbReference type="EMBL" id="UFAJ01000761">
    <property type="protein sequence ID" value="SSD61560.1"/>
    <property type="molecule type" value="Genomic_DNA"/>
</dbReference>
<name>A0A376BBQ1_9ASCO</name>
<dbReference type="InterPro" id="IPR038514">
    <property type="entry name" value="AAR2_C_sf"/>
</dbReference>
<dbReference type="CDD" id="cd13778">
    <property type="entry name" value="Aar2_C"/>
    <property type="match status" value="1"/>
</dbReference>
<dbReference type="Gene3D" id="2.60.34.20">
    <property type="match status" value="1"/>
</dbReference>
<dbReference type="Proteomes" id="UP000262825">
    <property type="component" value="Unassembled WGS sequence"/>
</dbReference>
<keyword evidence="3" id="KW-1185">Reference proteome</keyword>
<organism evidence="2 3">
    <name type="scientific">Saccharomycodes ludwigii</name>
    <dbReference type="NCBI Taxonomy" id="36035"/>
    <lineage>
        <taxon>Eukaryota</taxon>
        <taxon>Fungi</taxon>
        <taxon>Dikarya</taxon>
        <taxon>Ascomycota</taxon>
        <taxon>Saccharomycotina</taxon>
        <taxon>Saccharomycetes</taxon>
        <taxon>Saccharomycodales</taxon>
        <taxon>Saccharomycodaceae</taxon>
        <taxon>Saccharomycodes</taxon>
    </lineage>
</organism>
<proteinExistence type="predicted"/>
<dbReference type="Pfam" id="PF05282">
    <property type="entry name" value="AAR2"/>
    <property type="match status" value="1"/>
</dbReference>
<gene>
    <name evidence="2" type="ORF">SCODWIG_03321</name>
</gene>
<feature type="domain" description="AAR2 C-terminal" evidence="1">
    <location>
        <begin position="249"/>
        <end position="379"/>
    </location>
</feature>
<evidence type="ECO:0000259" key="1">
    <source>
        <dbReference type="Pfam" id="PF05282"/>
    </source>
</evidence>
<protein>
    <recommendedName>
        <fullName evidence="1">AAR2 C-terminal domain-containing protein</fullName>
    </recommendedName>
</protein>
<dbReference type="PANTHER" id="PTHR12689">
    <property type="entry name" value="A1 CISTRON SPLICING FACTOR AAR2-RELATED"/>
    <property type="match status" value="1"/>
</dbReference>
<accession>A0A376BBQ1</accession>
<dbReference type="InterPro" id="IPR033648">
    <property type="entry name" value="AAR2_C"/>
</dbReference>
<sequence>MRCILFNNIDDYFDCNTKNTGSSFTINLNNNTIFTIDNSNKAQRQFYGIKNINNSIKLHFIQFIHSHSEVCYGYWLNTCDSATPTDYGFRYNKNTEKFEPYEIIENTSKEDGMHDEYYYVKKYYGYLDYMVNYVGNNNSENSSAWGKDTYLLNHITWKNLCFILKNYQNISTFTCVPKWLYCDSYMCSIEEYKRLESKIDLRQTSAHNKATKGLKNDVNNKVYPGTVDYTLINFKSKDAIRNKMEMCDYLDKSYYLKKLMNVDNNNNLLGEFQICFIHVIMLGNYASSLQWHNIIELIMKSKDVFDGNLNYITMFLEIFMVQLKSLPQEYKENLINIQCLKKCFIENEYINETIIGNTTGSNKIARFESLINFLRNYISDILQEEETDEYSDTTEKLICNNNNNNNEEYDVIQIWNVDSDDSDDEYKPTVVSGVYHQSV</sequence>
<evidence type="ECO:0000313" key="3">
    <source>
        <dbReference type="Proteomes" id="UP000262825"/>
    </source>
</evidence>
<dbReference type="AlphaFoldDB" id="A0A376BBQ1"/>
<dbReference type="InterPro" id="IPR007946">
    <property type="entry name" value="AAR2"/>
</dbReference>